<dbReference type="Pfam" id="PF19621">
    <property type="entry name" value="DUF6126"/>
    <property type="match status" value="1"/>
</dbReference>
<dbReference type="Proteomes" id="UP001602123">
    <property type="component" value="Unassembled WGS sequence"/>
</dbReference>
<gene>
    <name evidence="3" type="ORF">ACFYZM_22825</name>
</gene>
<evidence type="ECO:0000256" key="1">
    <source>
        <dbReference type="SAM" id="MobiDB-lite"/>
    </source>
</evidence>
<keyword evidence="2" id="KW-0472">Membrane</keyword>
<feature type="compositionally biased region" description="Low complexity" evidence="1">
    <location>
        <begin position="13"/>
        <end position="24"/>
    </location>
</feature>
<evidence type="ECO:0000256" key="2">
    <source>
        <dbReference type="SAM" id="Phobius"/>
    </source>
</evidence>
<accession>A0ABW6U4P1</accession>
<dbReference type="RefSeq" id="WP_302858770.1">
    <property type="nucleotide sequence ID" value="NZ_JBIAUT010000009.1"/>
</dbReference>
<organism evidence="3 4">
    <name type="scientific">Streptomyces nondiastaticus</name>
    <dbReference type="NCBI Taxonomy" id="3154512"/>
    <lineage>
        <taxon>Bacteria</taxon>
        <taxon>Bacillati</taxon>
        <taxon>Actinomycetota</taxon>
        <taxon>Actinomycetes</taxon>
        <taxon>Kitasatosporales</taxon>
        <taxon>Streptomycetaceae</taxon>
        <taxon>Streptomyces</taxon>
    </lineage>
</organism>
<evidence type="ECO:0000313" key="3">
    <source>
        <dbReference type="EMBL" id="MFF4219097.1"/>
    </source>
</evidence>
<feature type="region of interest" description="Disordered" evidence="1">
    <location>
        <begin position="1"/>
        <end position="27"/>
    </location>
</feature>
<keyword evidence="2" id="KW-1133">Transmembrane helix</keyword>
<name>A0ABW6U4P1_9ACTN</name>
<keyword evidence="2" id="KW-0812">Transmembrane</keyword>
<dbReference type="InterPro" id="IPR046129">
    <property type="entry name" value="DUF6126"/>
</dbReference>
<comment type="caution">
    <text evidence="3">The sequence shown here is derived from an EMBL/GenBank/DDBJ whole genome shotgun (WGS) entry which is preliminary data.</text>
</comment>
<protein>
    <submittedName>
        <fullName evidence="3">DUF6126 family protein</fullName>
    </submittedName>
</protein>
<evidence type="ECO:0000313" key="4">
    <source>
        <dbReference type="Proteomes" id="UP001602123"/>
    </source>
</evidence>
<keyword evidence="4" id="KW-1185">Reference proteome</keyword>
<reference evidence="3 4" key="1">
    <citation type="submission" date="2024-10" db="EMBL/GenBank/DDBJ databases">
        <title>The Natural Products Discovery Center: Release of the First 8490 Sequenced Strains for Exploring Actinobacteria Biosynthetic Diversity.</title>
        <authorList>
            <person name="Kalkreuter E."/>
            <person name="Kautsar S.A."/>
            <person name="Yang D."/>
            <person name="Bader C.D."/>
            <person name="Teijaro C.N."/>
            <person name="Fluegel L."/>
            <person name="Davis C.M."/>
            <person name="Simpson J.R."/>
            <person name="Lauterbach L."/>
            <person name="Steele A.D."/>
            <person name="Gui C."/>
            <person name="Meng S."/>
            <person name="Li G."/>
            <person name="Viehrig K."/>
            <person name="Ye F."/>
            <person name="Su P."/>
            <person name="Kiefer A.F."/>
            <person name="Nichols A."/>
            <person name="Cepeda A.J."/>
            <person name="Yan W."/>
            <person name="Fan B."/>
            <person name="Jiang Y."/>
            <person name="Adhikari A."/>
            <person name="Zheng C.-J."/>
            <person name="Schuster L."/>
            <person name="Cowan T.M."/>
            <person name="Smanski M.J."/>
            <person name="Chevrette M.G."/>
            <person name="De Carvalho L.P.S."/>
            <person name="Shen B."/>
        </authorList>
    </citation>
    <scope>NUCLEOTIDE SEQUENCE [LARGE SCALE GENOMIC DNA]</scope>
    <source>
        <strain evidence="3 4">NPDC001650</strain>
    </source>
</reference>
<proteinExistence type="predicted"/>
<feature type="transmembrane region" description="Helical" evidence="2">
    <location>
        <begin position="34"/>
        <end position="58"/>
    </location>
</feature>
<sequence>MADDTNQHPAPNPSGSDPESGSGSRSEKWAERQVALRVLVYVFVTHAFAGFIWLLFYIGDHANK</sequence>
<dbReference type="EMBL" id="JBIAUT010000009">
    <property type="protein sequence ID" value="MFF4219097.1"/>
    <property type="molecule type" value="Genomic_DNA"/>
</dbReference>